<organism evidence="2 3">
    <name type="scientific">Uruburuella testudinis</name>
    <dbReference type="NCBI Taxonomy" id="1282863"/>
    <lineage>
        <taxon>Bacteria</taxon>
        <taxon>Pseudomonadati</taxon>
        <taxon>Pseudomonadota</taxon>
        <taxon>Betaproteobacteria</taxon>
        <taxon>Neisseriales</taxon>
        <taxon>Neisseriaceae</taxon>
        <taxon>Uruburuella</taxon>
    </lineage>
</organism>
<dbReference type="Gene3D" id="6.10.140.2190">
    <property type="match status" value="2"/>
</dbReference>
<dbReference type="InterPro" id="IPR011083">
    <property type="entry name" value="Phage_tail_collar_dom"/>
</dbReference>
<dbReference type="Pfam" id="PF22337">
    <property type="entry name" value="Phage_fiber_rpt"/>
    <property type="match status" value="2"/>
</dbReference>
<proteinExistence type="predicted"/>
<name>A0ABY4DUP8_9NEIS</name>
<dbReference type="InterPro" id="IPR037053">
    <property type="entry name" value="Phage_tail_collar_dom_sf"/>
</dbReference>
<dbReference type="InterPro" id="IPR054500">
    <property type="entry name" value="Phage_fiber_rpt"/>
</dbReference>
<keyword evidence="3" id="KW-1185">Reference proteome</keyword>
<evidence type="ECO:0000259" key="1">
    <source>
        <dbReference type="Pfam" id="PF07484"/>
    </source>
</evidence>
<dbReference type="Gene3D" id="3.90.1340.10">
    <property type="entry name" value="Phage tail collar domain"/>
    <property type="match status" value="1"/>
</dbReference>
<evidence type="ECO:0000313" key="2">
    <source>
        <dbReference type="EMBL" id="UOO82757.1"/>
    </source>
</evidence>
<dbReference type="Proteomes" id="UP000829817">
    <property type="component" value="Chromosome"/>
</dbReference>
<reference evidence="2 3" key="1">
    <citation type="journal article" date="2022" name="Res Sq">
        <title>Evolution of multicellular longitudinally dividing oral cavity symbionts (Neisseriaceae).</title>
        <authorList>
            <person name="Nyongesa S."/>
            <person name="Weber P."/>
            <person name="Bernet E."/>
            <person name="Pullido F."/>
            <person name="Nieckarz M."/>
            <person name="Delaby M."/>
            <person name="Nieves C."/>
            <person name="Viehboeck T."/>
            <person name="Krause N."/>
            <person name="Rivera-Millot A."/>
            <person name="Nakamura A."/>
            <person name="Vischer N."/>
            <person name="VanNieuwenhze M."/>
            <person name="Brun Y."/>
            <person name="Cava F."/>
            <person name="Bulgheresi S."/>
            <person name="Veyrier F."/>
        </authorList>
    </citation>
    <scope>NUCLEOTIDE SEQUENCE [LARGE SCALE GENOMIC DNA]</scope>
    <source>
        <strain evidence="2 3">CCUG 63373m</strain>
    </source>
</reference>
<dbReference type="EMBL" id="CP091508">
    <property type="protein sequence ID" value="UOO82757.1"/>
    <property type="molecule type" value="Genomic_DNA"/>
</dbReference>
<dbReference type="Pfam" id="PF07484">
    <property type="entry name" value="Collar"/>
    <property type="match status" value="1"/>
</dbReference>
<feature type="domain" description="Phage tail collar" evidence="1">
    <location>
        <begin position="647"/>
        <end position="704"/>
    </location>
</feature>
<gene>
    <name evidence="2" type="ORF">LVJ83_04645</name>
</gene>
<dbReference type="CDD" id="cd19958">
    <property type="entry name" value="pyocin_knob"/>
    <property type="match status" value="1"/>
</dbReference>
<dbReference type="SUPFAM" id="SSF88874">
    <property type="entry name" value="Receptor-binding domain of short tail fibre protein gp12"/>
    <property type="match status" value="1"/>
</dbReference>
<protein>
    <submittedName>
        <fullName evidence="2">Tail fiber protein</fullName>
    </submittedName>
</protein>
<dbReference type="RefSeq" id="WP_244786785.1">
    <property type="nucleotide sequence ID" value="NZ_CP091508.1"/>
</dbReference>
<sequence>MANLRETATWEAGIYQWETSDPVMGGENGIDNKPTRQLASRTLWLKTELAKAVASIGSNKTAAEQAFALKATAITAGAGLTGGGNLSANRVLSMGKPSKITATSTDAAISGTHSHSIDKASTTVAGIVMLVDALTSTDKSKALTAAQGKVLADLIAGLGDEAFKLRGSLGSRNLNDVKGTAGYGVWHQGGNAGATDALNYPAKKAGTLLVMPAAYQGIQLYIPYDWQLLYIRHSDGAGVYSAWRIIGEVTNTLTSDSFTAALSAAMGKKLAQEKADKTDVLGNSGSQDLNGYLTINNNNWGRLAMPTNDGGKWVVEVNPAGAGDPRMNFLFAKPSGGGSLYIRFPPLNKNETVAYQSYVADAVAPKANKATTLSGYGITDAATKAELTGAINGLIDDAPAALNTLKELAAAISNNAGYADTVTAELGKTVKTSGNQTVAGIKTFANQLKISGAANLSLYNWRSHINMLGDHGALMLNDNIGIGLHRINNQLVFLDVPANRAGFTYKFTDQTLSVAGDGTFAGISVAALNRAKANDNQVVKLTGNQTVDGIKTALQRWDFAGGLRFKGSAKNEWAVIGMGSADIYLHNPISNKYLALKDAGELHYDGQRVVLWRDRSDAVNLNDTNKFATSKAVKAAYDAAARAAPVGTVAFVAGTTTPAGWLKANGAAVSRTTYAALYAAIGTRYGAGDGSTTFNLPDLRGEFVRGWDDGRGVDKSRVLGSRQADEVRSHNHANGIFNQMLRPPYSGSLTGGDAGGSGSEQAVGTGDAAEIKAYGGAETRPRNIALMAVIKI</sequence>
<evidence type="ECO:0000313" key="3">
    <source>
        <dbReference type="Proteomes" id="UP000829817"/>
    </source>
</evidence>
<accession>A0ABY4DUP8</accession>